<dbReference type="CDD" id="cd07091">
    <property type="entry name" value="ALDH_F1-2_Ald2-like"/>
    <property type="match status" value="1"/>
</dbReference>
<dbReference type="Gene3D" id="3.40.309.10">
    <property type="entry name" value="Aldehyde Dehydrogenase, Chain A, domain 2"/>
    <property type="match status" value="1"/>
</dbReference>
<comment type="similarity">
    <text evidence="1 8">Belongs to the aldehyde dehydrogenase family.</text>
</comment>
<accession>A0A1V8SGH2</accession>
<dbReference type="Pfam" id="PF00171">
    <property type="entry name" value="Aldedh"/>
    <property type="match status" value="1"/>
</dbReference>
<evidence type="ECO:0000256" key="1">
    <source>
        <dbReference type="ARBA" id="ARBA00009986"/>
    </source>
</evidence>
<dbReference type="SUPFAM" id="SSF53720">
    <property type="entry name" value="ALDH-like"/>
    <property type="match status" value="1"/>
</dbReference>
<reference evidence="11" key="1">
    <citation type="submission" date="2017-03" db="EMBL/GenBank/DDBJ databases">
        <title>Genomes of endolithic fungi from Antarctica.</title>
        <authorList>
            <person name="Coleine C."/>
            <person name="Masonjones S."/>
            <person name="Stajich J.E."/>
        </authorList>
    </citation>
    <scope>NUCLEOTIDE SEQUENCE [LARGE SCALE GENOMIC DNA]</scope>
    <source>
        <strain evidence="11">CCFEE 5527</strain>
    </source>
</reference>
<dbReference type="InterPro" id="IPR016161">
    <property type="entry name" value="Ald_DH/histidinol_DH"/>
</dbReference>
<organism evidence="10 11">
    <name type="scientific">Cryoendolithus antarcticus</name>
    <dbReference type="NCBI Taxonomy" id="1507870"/>
    <lineage>
        <taxon>Eukaryota</taxon>
        <taxon>Fungi</taxon>
        <taxon>Dikarya</taxon>
        <taxon>Ascomycota</taxon>
        <taxon>Pezizomycotina</taxon>
        <taxon>Dothideomycetes</taxon>
        <taxon>Dothideomycetidae</taxon>
        <taxon>Cladosporiales</taxon>
        <taxon>Cladosporiaceae</taxon>
        <taxon>Cryoendolithus</taxon>
    </lineage>
</organism>
<protein>
    <recommendedName>
        <fullName evidence="4">aldehyde dehydrogenase (NAD(+))</fullName>
        <ecNumber evidence="4">1.2.1.3</ecNumber>
    </recommendedName>
</protein>
<feature type="domain" description="Aldehyde dehydrogenase" evidence="9">
    <location>
        <begin position="27"/>
        <end position="490"/>
    </location>
</feature>
<dbReference type="FunFam" id="3.40.605.10:FF:000011">
    <property type="entry name" value="ALD5p Mitochondrial aldehyde dehydrogenase"/>
    <property type="match status" value="1"/>
</dbReference>
<dbReference type="GO" id="GO:0046394">
    <property type="term" value="P:carboxylic acid biosynthetic process"/>
    <property type="evidence" value="ECO:0007669"/>
    <property type="project" value="UniProtKB-ARBA"/>
</dbReference>
<proteinExistence type="inferred from homology"/>
<comment type="catalytic activity">
    <reaction evidence="6">
        <text>an aldehyde + NAD(+) + H2O = a carboxylate + NADH + 2 H(+)</text>
        <dbReference type="Rhea" id="RHEA:16185"/>
        <dbReference type="ChEBI" id="CHEBI:15377"/>
        <dbReference type="ChEBI" id="CHEBI:15378"/>
        <dbReference type="ChEBI" id="CHEBI:17478"/>
        <dbReference type="ChEBI" id="CHEBI:29067"/>
        <dbReference type="ChEBI" id="CHEBI:57540"/>
        <dbReference type="ChEBI" id="CHEBI:57945"/>
        <dbReference type="EC" id="1.2.1.3"/>
    </reaction>
</comment>
<keyword evidence="2 8" id="KW-0560">Oxidoreductase</keyword>
<evidence type="ECO:0000256" key="3">
    <source>
        <dbReference type="ARBA" id="ARBA00023027"/>
    </source>
</evidence>
<comment type="caution">
    <text evidence="10">The sequence shown here is derived from an EMBL/GenBank/DDBJ whole genome shotgun (WGS) entry which is preliminary data.</text>
</comment>
<dbReference type="FunFam" id="3.40.605.10:FF:000026">
    <property type="entry name" value="Aldehyde dehydrogenase, putative"/>
    <property type="match status" value="1"/>
</dbReference>
<dbReference type="FunFam" id="3.40.309.10:FF:000012">
    <property type="entry name" value="Betaine aldehyde dehydrogenase"/>
    <property type="match status" value="1"/>
</dbReference>
<evidence type="ECO:0000256" key="8">
    <source>
        <dbReference type="RuleBase" id="RU003345"/>
    </source>
</evidence>
<evidence type="ECO:0000259" key="9">
    <source>
        <dbReference type="Pfam" id="PF00171"/>
    </source>
</evidence>
<dbReference type="PROSITE" id="PS00687">
    <property type="entry name" value="ALDEHYDE_DEHYDR_GLU"/>
    <property type="match status" value="1"/>
</dbReference>
<sequence length="500" mass="54025">MAQPTTLEIAGRKVSVPTGLFINGEFVAGKAGKTFTSEDPGTGKTLATVCEGMPEDVDLAVAAARKAYENESWSAGNPADRSALLHKLADLMEANKDDIVALECADTGKTYKQCSNLDFPGSVGTLRYYAGWADKVLGQSSFNVPGTFSYTQRQPIGVCGQIIPWNFPLLMFIWKICPAVATGCTVVIKSAETTPLTALYCANLIKEADFPPGVINLVSGFGKTVGSAIAHHMDIDKVAFTGSTVTGRSVLRASADSNLKKVTLELGGKSPNIIFPDADLEEAVEWSAWGINMNFGQTCHAGTRIYVHEDIYDKFLDLYTARMKKVTVGNPSTGEYDQGPQNSKLQYDKILGYIKAGTDEGAKVHLGGNAVGSGKDGYFIEPTIFTDVKPDMKIMREEIFGPVVAVSKFNSEEQVVAAANKTTYGLAAGIFTKDYERAVRVTSRLRAGTAWVNMYNFVHWSMPFGGYKESGIGRECGEVALENYTEVKTVYLNMGIKSPS</sequence>
<evidence type="ECO:0000256" key="2">
    <source>
        <dbReference type="ARBA" id="ARBA00023002"/>
    </source>
</evidence>
<feature type="active site" evidence="7">
    <location>
        <position position="265"/>
    </location>
</feature>
<gene>
    <name evidence="10" type="ORF">B0A48_15511</name>
</gene>
<evidence type="ECO:0000256" key="6">
    <source>
        <dbReference type="ARBA" id="ARBA00049194"/>
    </source>
</evidence>
<dbReference type="InterPro" id="IPR016162">
    <property type="entry name" value="Ald_DH_N"/>
</dbReference>
<comment type="pathway">
    <text evidence="5">Alcohol metabolism; ethanol degradation; acetate from ethanol: step 2/2.</text>
</comment>
<name>A0A1V8SGH2_9PEZI</name>
<evidence type="ECO:0000256" key="4">
    <source>
        <dbReference type="ARBA" id="ARBA00024226"/>
    </source>
</evidence>
<evidence type="ECO:0000256" key="7">
    <source>
        <dbReference type="PROSITE-ProRule" id="PRU10007"/>
    </source>
</evidence>
<keyword evidence="3" id="KW-0520">NAD</keyword>
<dbReference type="PANTHER" id="PTHR11699">
    <property type="entry name" value="ALDEHYDE DEHYDROGENASE-RELATED"/>
    <property type="match status" value="1"/>
</dbReference>
<dbReference type="InterPro" id="IPR015590">
    <property type="entry name" value="Aldehyde_DH_dom"/>
</dbReference>
<dbReference type="InterPro" id="IPR029510">
    <property type="entry name" value="Ald_DH_CS_GLU"/>
</dbReference>
<dbReference type="EC" id="1.2.1.3" evidence="4"/>
<dbReference type="Proteomes" id="UP000192596">
    <property type="component" value="Unassembled WGS sequence"/>
</dbReference>
<evidence type="ECO:0000313" key="11">
    <source>
        <dbReference type="Proteomes" id="UP000192596"/>
    </source>
</evidence>
<dbReference type="STRING" id="1507870.A0A1V8SGH2"/>
<dbReference type="Gene3D" id="3.40.605.10">
    <property type="entry name" value="Aldehyde Dehydrogenase, Chain A, domain 1"/>
    <property type="match status" value="1"/>
</dbReference>
<dbReference type="InterPro" id="IPR016163">
    <property type="entry name" value="Ald_DH_C"/>
</dbReference>
<evidence type="ECO:0000313" key="10">
    <source>
        <dbReference type="EMBL" id="OQN98235.1"/>
    </source>
</evidence>
<dbReference type="EMBL" id="NAJO01000047">
    <property type="protein sequence ID" value="OQN98235.1"/>
    <property type="molecule type" value="Genomic_DNA"/>
</dbReference>
<keyword evidence="11" id="KW-1185">Reference proteome</keyword>
<dbReference type="OrthoDB" id="310895at2759"/>
<dbReference type="AlphaFoldDB" id="A0A1V8SGH2"/>
<dbReference type="InParanoid" id="A0A1V8SGH2"/>
<dbReference type="GO" id="GO:0004029">
    <property type="term" value="F:aldehyde dehydrogenase (NAD+) activity"/>
    <property type="evidence" value="ECO:0007669"/>
    <property type="project" value="UniProtKB-EC"/>
</dbReference>
<evidence type="ECO:0000256" key="5">
    <source>
        <dbReference type="ARBA" id="ARBA00037885"/>
    </source>
</evidence>